<protein>
    <submittedName>
        <fullName evidence="2">Uncharacterized protein</fullName>
    </submittedName>
</protein>
<gene>
    <name evidence="2" type="ORF">JX265_014048</name>
</gene>
<feature type="region of interest" description="Disordered" evidence="1">
    <location>
        <begin position="63"/>
        <end position="165"/>
    </location>
</feature>
<accession>A0A9P9W7D9</accession>
<organism evidence="2 3">
    <name type="scientific">Neoarthrinium moseri</name>
    <dbReference type="NCBI Taxonomy" id="1658444"/>
    <lineage>
        <taxon>Eukaryota</taxon>
        <taxon>Fungi</taxon>
        <taxon>Dikarya</taxon>
        <taxon>Ascomycota</taxon>
        <taxon>Pezizomycotina</taxon>
        <taxon>Sordariomycetes</taxon>
        <taxon>Xylariomycetidae</taxon>
        <taxon>Amphisphaeriales</taxon>
        <taxon>Apiosporaceae</taxon>
        <taxon>Neoarthrinium</taxon>
    </lineage>
</organism>
<keyword evidence="3" id="KW-1185">Reference proteome</keyword>
<dbReference type="Proteomes" id="UP000829685">
    <property type="component" value="Unassembled WGS sequence"/>
</dbReference>
<feature type="compositionally biased region" description="Low complexity" evidence="1">
    <location>
        <begin position="79"/>
        <end position="114"/>
    </location>
</feature>
<evidence type="ECO:0000313" key="2">
    <source>
        <dbReference type="EMBL" id="KAI1846267.1"/>
    </source>
</evidence>
<dbReference type="EMBL" id="JAFIMR010000149">
    <property type="protein sequence ID" value="KAI1846267.1"/>
    <property type="molecule type" value="Genomic_DNA"/>
</dbReference>
<name>A0A9P9W7D9_9PEZI</name>
<evidence type="ECO:0000313" key="3">
    <source>
        <dbReference type="Proteomes" id="UP000829685"/>
    </source>
</evidence>
<comment type="caution">
    <text evidence="2">The sequence shown here is derived from an EMBL/GenBank/DDBJ whole genome shotgun (WGS) entry which is preliminary data.</text>
</comment>
<reference evidence="2" key="1">
    <citation type="submission" date="2021-03" db="EMBL/GenBank/DDBJ databases">
        <title>Revisited historic fungal species revealed as producer of novel bioactive compounds through whole genome sequencing and comparative genomics.</title>
        <authorList>
            <person name="Vignolle G.A."/>
            <person name="Hochenegger N."/>
            <person name="Mach R.L."/>
            <person name="Mach-Aigner A.R."/>
            <person name="Javad Rahimi M."/>
            <person name="Salim K.A."/>
            <person name="Chan C.M."/>
            <person name="Lim L.B.L."/>
            <person name="Cai F."/>
            <person name="Druzhinina I.S."/>
            <person name="U'Ren J.M."/>
            <person name="Derntl C."/>
        </authorList>
    </citation>
    <scope>NUCLEOTIDE SEQUENCE</scope>
    <source>
        <strain evidence="2">TUCIM 5799</strain>
    </source>
</reference>
<dbReference type="AlphaFoldDB" id="A0A9P9W7D9"/>
<sequence length="165" mass="18085">MSSPRSMSTRSSGLMKKMNDLRKLSGARCGLFIEKDGIMRRFLSDVDFMERIHQATVYEHNSFGPDDFDTVKARSSQFTATSPPSDSSLSDASFTPATTPSSSRSISSLDLGSPMVAGNCREMGSPPAPPRAMPKASMAAVNGVTKNTTQLRPRKTLRNSRRDWF</sequence>
<evidence type="ECO:0000256" key="1">
    <source>
        <dbReference type="SAM" id="MobiDB-lite"/>
    </source>
</evidence>
<proteinExistence type="predicted"/>